<organism evidence="1 2">
    <name type="scientific">Dactylosporangium roseum</name>
    <dbReference type="NCBI Taxonomy" id="47989"/>
    <lineage>
        <taxon>Bacteria</taxon>
        <taxon>Bacillati</taxon>
        <taxon>Actinomycetota</taxon>
        <taxon>Actinomycetes</taxon>
        <taxon>Micromonosporales</taxon>
        <taxon>Micromonosporaceae</taxon>
        <taxon>Dactylosporangium</taxon>
    </lineage>
</organism>
<dbReference type="EMBL" id="CP073721">
    <property type="protein sequence ID" value="UWZ37879.1"/>
    <property type="molecule type" value="Genomic_DNA"/>
</dbReference>
<accession>A0ABY5Z8A1</accession>
<protein>
    <submittedName>
        <fullName evidence="1">Uncharacterized protein</fullName>
    </submittedName>
</protein>
<dbReference type="Proteomes" id="UP001058271">
    <property type="component" value="Chromosome"/>
</dbReference>
<proteinExistence type="predicted"/>
<evidence type="ECO:0000313" key="2">
    <source>
        <dbReference type="Proteomes" id="UP001058271"/>
    </source>
</evidence>
<evidence type="ECO:0000313" key="1">
    <source>
        <dbReference type="EMBL" id="UWZ37879.1"/>
    </source>
</evidence>
<dbReference type="RefSeq" id="WP_260727243.1">
    <property type="nucleotide sequence ID" value="NZ_BAAABS010000033.1"/>
</dbReference>
<name>A0ABY5Z8A1_9ACTN</name>
<sequence length="81" mass="8882">MTADVPTCEMPDCDNDSSGQWRCWPPRLLTDREVSDSAPIDLCSLCAGELEDANPSIFSGVRAYGARQPLPDAVTYRFNDA</sequence>
<keyword evidence="2" id="KW-1185">Reference proteome</keyword>
<gene>
    <name evidence="1" type="ORF">Drose_06280</name>
</gene>
<reference evidence="1" key="1">
    <citation type="submission" date="2021-04" db="EMBL/GenBank/DDBJ databases">
        <title>Biosynthetic gene clusters of Dactylosporangioum roseum.</title>
        <authorList>
            <person name="Hartkoorn R.C."/>
            <person name="Beaudoing E."/>
            <person name="Hot D."/>
            <person name="Moureu S."/>
        </authorList>
    </citation>
    <scope>NUCLEOTIDE SEQUENCE</scope>
    <source>
        <strain evidence="1">NRRL B-16295</strain>
    </source>
</reference>